<evidence type="ECO:0000313" key="2">
    <source>
        <dbReference type="EMBL" id="SKB30465.1"/>
    </source>
</evidence>
<dbReference type="EMBL" id="FUYQ01000002">
    <property type="protein sequence ID" value="SKB30465.1"/>
    <property type="molecule type" value="Genomic_DNA"/>
</dbReference>
<proteinExistence type="predicted"/>
<sequence>MNIPNQIKEYIEQEKKILPNPWLSARIMSKIDNPIQKQIPYWQPAFFSLAIVLTVLLGIRIGIAFTPANEMNADVVLNDRDIECLNYYNLNEDE</sequence>
<dbReference type="AlphaFoldDB" id="A0A1T5A6E2"/>
<gene>
    <name evidence="2" type="ORF">SAMN05660349_00475</name>
</gene>
<protein>
    <submittedName>
        <fullName evidence="2">Uncharacterized protein</fullName>
    </submittedName>
</protein>
<dbReference type="RefSeq" id="WP_079682201.1">
    <property type="nucleotide sequence ID" value="NZ_FUYQ01000002.1"/>
</dbReference>
<keyword evidence="1" id="KW-1133">Transmembrane helix</keyword>
<keyword evidence="1" id="KW-0472">Membrane</keyword>
<name>A0A1T5A6E2_9BACT</name>
<reference evidence="3" key="1">
    <citation type="submission" date="2017-02" db="EMBL/GenBank/DDBJ databases">
        <authorList>
            <person name="Varghese N."/>
            <person name="Submissions S."/>
        </authorList>
    </citation>
    <scope>NUCLEOTIDE SEQUENCE [LARGE SCALE GENOMIC DNA]</scope>
    <source>
        <strain evidence="3">DSM 24967</strain>
    </source>
</reference>
<dbReference type="Proteomes" id="UP000190852">
    <property type="component" value="Unassembled WGS sequence"/>
</dbReference>
<keyword evidence="3" id="KW-1185">Reference proteome</keyword>
<evidence type="ECO:0000313" key="3">
    <source>
        <dbReference type="Proteomes" id="UP000190852"/>
    </source>
</evidence>
<feature type="transmembrane region" description="Helical" evidence="1">
    <location>
        <begin position="45"/>
        <end position="65"/>
    </location>
</feature>
<organism evidence="2 3">
    <name type="scientific">Parabacteroides chartae</name>
    <dbReference type="NCBI Taxonomy" id="1037355"/>
    <lineage>
        <taxon>Bacteria</taxon>
        <taxon>Pseudomonadati</taxon>
        <taxon>Bacteroidota</taxon>
        <taxon>Bacteroidia</taxon>
        <taxon>Bacteroidales</taxon>
        <taxon>Tannerellaceae</taxon>
        <taxon>Parabacteroides</taxon>
    </lineage>
</organism>
<keyword evidence="1" id="KW-0812">Transmembrane</keyword>
<evidence type="ECO:0000256" key="1">
    <source>
        <dbReference type="SAM" id="Phobius"/>
    </source>
</evidence>
<accession>A0A1T5A6E2</accession>